<dbReference type="Pfam" id="PF00293">
    <property type="entry name" value="NUDIX"/>
    <property type="match status" value="1"/>
</dbReference>
<dbReference type="PANTHER" id="PTHR23422">
    <property type="entry name" value="DIPEPTIDYL PEPTIDASE III-RELATED"/>
    <property type="match status" value="1"/>
</dbReference>
<dbReference type="CDD" id="cd04692">
    <property type="entry name" value="NUDIX_Hydrolase"/>
    <property type="match status" value="1"/>
</dbReference>
<proteinExistence type="predicted"/>
<dbReference type="EMBL" id="MTKT01002214">
    <property type="protein sequence ID" value="OWM81889.1"/>
    <property type="molecule type" value="Genomic_DNA"/>
</dbReference>
<dbReference type="PANTHER" id="PTHR23422:SF9">
    <property type="entry name" value="ZN-DEPENDENT HYDROLASE"/>
    <property type="match status" value="1"/>
</dbReference>
<sequence length="785" mass="88050">MAAAEAHSGEEEYLDVLTKAGEKTGVSKPRGAVHRDGDYHRAVHVWIYAESTQELLLQKRSDCKDSWPGQWDISSAGHISAGDSSLISAQRELEEELGIVLPKDAFELIFVFLQECTINSGTYINNEFSEVYLVTTLDPIPLEAFTLQESEVSAVKYLHYNQYRSLLAKEDPEYVPYDVDGQYGQLFGIIEQRYKESTVARCLALQKQIQRYASVTLNPELTGLSEGDRKALVLIIKAARVMDEIFHQQVWYSNPALRAWLKEHAATSELDQLKWVYYSINKSPWSCLDENEAFLTTADSAVKFLSQCSKPVTGWKGLEYKAAFPKLKPPGANFYPPDMDKMEFDLWKRGLPKDQQEEVTGFFNVIKRQSDLSIETSMTNLGVENHDNDNVAGSATDLYAVPYCEEYKSSLMKAAELLHEAGNLTSSASLKRLLHGKAKAFLSNDYYESDIAWMELDSKLDVTIGPYETYEDALFSYKATFEAFVGIRDDKATAQLKLFGDNLQVLEQNLPLDSCYKSKDVSAAPIRVINLVFNAGDVKGPQTVAFNLPNDERIVKDRGTSMVMLKNVSEAKFKHILQPIADACISREQQKLVDFESFFTHTICHECCHGIGPHTITLPNGHTSTVRKELQELHSSLEEAKADIVGLWALKFLITQGLLPNNLVKSIYVSFLAGCFRSVRFGLEEAHGKGQALQFNWLFEKGAVIQQGDETFLVDFLKVEGAVESLSREILTIQARGDKAAARRLLEKYGTMTPPLRAALQKLEMIQVPVDITPVFPAAVDIIME</sequence>
<dbReference type="InterPro" id="IPR000086">
    <property type="entry name" value="NUDIX_hydrolase_dom"/>
</dbReference>
<dbReference type="Proteomes" id="UP000515151">
    <property type="component" value="Chromosome 1"/>
</dbReference>
<reference evidence="4" key="2">
    <citation type="submission" date="2017-06" db="EMBL/GenBank/DDBJ databases">
        <title>The pomegranate genome and the genomics of punicalagin biosynthesis.</title>
        <authorList>
            <person name="Xu C."/>
        </authorList>
    </citation>
    <scope>NUCLEOTIDE SEQUENCE [LARGE SCALE GENOMIC DNA]</scope>
    <source>
        <tissue evidence="4">Fresh leaf</tissue>
    </source>
</reference>
<dbReference type="FunFam" id="3.90.79.10:FF:000056">
    <property type="entry name" value="Nudix hydrolase 3"/>
    <property type="match status" value="1"/>
</dbReference>
<keyword evidence="1" id="KW-0479">Metal-binding</keyword>
<dbReference type="InterPro" id="IPR015797">
    <property type="entry name" value="NUDIX_hydrolase-like_dom_sf"/>
</dbReference>
<dbReference type="Pfam" id="PF03571">
    <property type="entry name" value="Peptidase_M49"/>
    <property type="match status" value="1"/>
</dbReference>
<feature type="domain" description="Nudix hydrolase" evidence="3">
    <location>
        <begin position="38"/>
        <end position="180"/>
    </location>
</feature>
<dbReference type="AlphaFoldDB" id="A0A218XB10"/>
<evidence type="ECO:0000313" key="4">
    <source>
        <dbReference type="EMBL" id="OWM81889.1"/>
    </source>
</evidence>
<dbReference type="GeneID" id="116214140"/>
<protein>
    <submittedName>
        <fullName evidence="7">Nudix hydrolase 3</fullName>
    </submittedName>
</protein>
<dbReference type="Gene3D" id="3.30.540.30">
    <property type="match status" value="1"/>
</dbReference>
<dbReference type="RefSeq" id="XP_031405321.1">
    <property type="nucleotide sequence ID" value="XM_031549461.1"/>
</dbReference>
<gene>
    <name evidence="7" type="primary">LOC116214140</name>
    <name evidence="4" type="ORF">CDL15_Pgr007927</name>
</gene>
<dbReference type="GO" id="GO:0008239">
    <property type="term" value="F:dipeptidyl-peptidase activity"/>
    <property type="evidence" value="ECO:0007669"/>
    <property type="project" value="TreeGrafter"/>
</dbReference>
<evidence type="ECO:0000313" key="6">
    <source>
        <dbReference type="Proteomes" id="UP000515151"/>
    </source>
</evidence>
<keyword evidence="6" id="KW-1185">Reference proteome</keyword>
<reference evidence="6" key="3">
    <citation type="journal article" date="2020" name="Plant Biotechnol. J.">
        <title>The pomegranate (Punica granatum L.) draft genome dissects genetic divergence between soft- and hard-seeded cultivars.</title>
        <authorList>
            <person name="Luo X."/>
            <person name="Li H."/>
            <person name="Wu Z."/>
            <person name="Yao W."/>
            <person name="Zhao P."/>
            <person name="Cao D."/>
            <person name="Yu H."/>
            <person name="Li K."/>
            <person name="Poudel K."/>
            <person name="Zhao D."/>
            <person name="Zhang F."/>
            <person name="Xia X."/>
            <person name="Chen L."/>
            <person name="Wang Q."/>
            <person name="Jing D."/>
            <person name="Cao S."/>
        </authorList>
    </citation>
    <scope>NUCLEOTIDE SEQUENCE [LARGE SCALE GENOMIC DNA]</scope>
</reference>
<evidence type="ECO:0000256" key="2">
    <source>
        <dbReference type="ARBA" id="ARBA00022801"/>
    </source>
</evidence>
<reference evidence="5" key="1">
    <citation type="journal article" date="2017" name="Plant J.">
        <title>The pomegranate (Punica granatum L.) genome and the genomics of punicalagin biosynthesis.</title>
        <authorList>
            <person name="Qin G."/>
            <person name="Xu C."/>
            <person name="Ming R."/>
            <person name="Tang H."/>
            <person name="Guyot R."/>
            <person name="Kramer E.M."/>
            <person name="Hu Y."/>
            <person name="Yi X."/>
            <person name="Qi Y."/>
            <person name="Xu X."/>
            <person name="Gao Z."/>
            <person name="Pan H."/>
            <person name="Jian J."/>
            <person name="Tian Y."/>
            <person name="Yue Z."/>
            <person name="Xu Y."/>
        </authorList>
    </citation>
    <scope>NUCLEOTIDE SEQUENCE [LARGE SCALE GENOMIC DNA]</scope>
    <source>
        <strain evidence="5">cv. Dabenzi</strain>
    </source>
</reference>
<keyword evidence="2 7" id="KW-0378">Hydrolase</keyword>
<dbReference type="Proteomes" id="UP000197138">
    <property type="component" value="Unassembled WGS sequence"/>
</dbReference>
<evidence type="ECO:0000313" key="7">
    <source>
        <dbReference type="RefSeq" id="XP_031405321.1"/>
    </source>
</evidence>
<dbReference type="GO" id="GO:0046872">
    <property type="term" value="F:metal ion binding"/>
    <property type="evidence" value="ECO:0007669"/>
    <property type="project" value="UniProtKB-KW"/>
</dbReference>
<dbReference type="PROSITE" id="PS51462">
    <property type="entry name" value="NUDIX"/>
    <property type="match status" value="1"/>
</dbReference>
<reference evidence="7" key="4">
    <citation type="submission" date="2025-04" db="UniProtKB">
        <authorList>
            <consortium name="RefSeq"/>
        </authorList>
    </citation>
    <scope>IDENTIFICATION</scope>
    <source>
        <tissue evidence="7">Leaf</tissue>
    </source>
</reference>
<evidence type="ECO:0000313" key="5">
    <source>
        <dbReference type="Proteomes" id="UP000197138"/>
    </source>
</evidence>
<dbReference type="GO" id="GO:0005737">
    <property type="term" value="C:cytoplasm"/>
    <property type="evidence" value="ECO:0007669"/>
    <property type="project" value="TreeGrafter"/>
</dbReference>
<dbReference type="InterPro" id="IPR039461">
    <property type="entry name" value="Peptidase_M49"/>
</dbReference>
<dbReference type="OrthoDB" id="510307at2759"/>
<dbReference type="SUPFAM" id="SSF55811">
    <property type="entry name" value="Nudix"/>
    <property type="match status" value="1"/>
</dbReference>
<evidence type="ECO:0000259" key="3">
    <source>
        <dbReference type="PROSITE" id="PS51462"/>
    </source>
</evidence>
<name>A0A218XB10_PUNGR</name>
<organism evidence="4 5">
    <name type="scientific">Punica granatum</name>
    <name type="common">Pomegranate</name>
    <dbReference type="NCBI Taxonomy" id="22663"/>
    <lineage>
        <taxon>Eukaryota</taxon>
        <taxon>Viridiplantae</taxon>
        <taxon>Streptophyta</taxon>
        <taxon>Embryophyta</taxon>
        <taxon>Tracheophyta</taxon>
        <taxon>Spermatophyta</taxon>
        <taxon>Magnoliopsida</taxon>
        <taxon>eudicotyledons</taxon>
        <taxon>Gunneridae</taxon>
        <taxon>Pentapetalae</taxon>
        <taxon>rosids</taxon>
        <taxon>malvids</taxon>
        <taxon>Myrtales</taxon>
        <taxon>Lythraceae</taxon>
        <taxon>Punica</taxon>
    </lineage>
</organism>
<evidence type="ECO:0000256" key="1">
    <source>
        <dbReference type="ARBA" id="ARBA00022723"/>
    </source>
</evidence>
<dbReference type="Gene3D" id="3.90.79.10">
    <property type="entry name" value="Nucleoside Triphosphate Pyrophosphohydrolase"/>
    <property type="match status" value="1"/>
</dbReference>
<accession>A0A218XB10</accession>